<protein>
    <submittedName>
        <fullName evidence="1">Uncharacterized protein</fullName>
    </submittedName>
</protein>
<dbReference type="EMBL" id="JYDH01000040">
    <property type="protein sequence ID" value="KRY36688.1"/>
    <property type="molecule type" value="Genomic_DNA"/>
</dbReference>
<comment type="caution">
    <text evidence="1">The sequence shown here is derived from an EMBL/GenBank/DDBJ whole genome shotgun (WGS) entry which is preliminary data.</text>
</comment>
<name>A0A0V1BIB0_TRISP</name>
<gene>
    <name evidence="1" type="ORF">T01_8636</name>
</gene>
<organism evidence="1 2">
    <name type="scientific">Trichinella spiralis</name>
    <name type="common">Trichina worm</name>
    <dbReference type="NCBI Taxonomy" id="6334"/>
    <lineage>
        <taxon>Eukaryota</taxon>
        <taxon>Metazoa</taxon>
        <taxon>Ecdysozoa</taxon>
        <taxon>Nematoda</taxon>
        <taxon>Enoplea</taxon>
        <taxon>Dorylaimia</taxon>
        <taxon>Trichinellida</taxon>
        <taxon>Trichinellidae</taxon>
        <taxon>Trichinella</taxon>
    </lineage>
</organism>
<evidence type="ECO:0000313" key="1">
    <source>
        <dbReference type="EMBL" id="KRY36688.1"/>
    </source>
</evidence>
<dbReference type="InParanoid" id="A0A0V1BIB0"/>
<dbReference type="Proteomes" id="UP000054776">
    <property type="component" value="Unassembled WGS sequence"/>
</dbReference>
<dbReference type="OrthoDB" id="10517117at2759"/>
<sequence length="32" mass="3527">MSYVAMLDDAFLGSRQDRFNEVTGDASSLSRS</sequence>
<reference evidence="1 2" key="1">
    <citation type="submission" date="2015-01" db="EMBL/GenBank/DDBJ databases">
        <title>Evolution of Trichinella species and genotypes.</title>
        <authorList>
            <person name="Korhonen P.K."/>
            <person name="Edoardo P."/>
            <person name="Giuseppe L.R."/>
            <person name="Gasser R.B."/>
        </authorList>
    </citation>
    <scope>NUCLEOTIDE SEQUENCE [LARGE SCALE GENOMIC DNA]</scope>
    <source>
        <strain evidence="1">ISS3</strain>
    </source>
</reference>
<accession>A0A0V1BIB0</accession>
<evidence type="ECO:0000313" key="2">
    <source>
        <dbReference type="Proteomes" id="UP000054776"/>
    </source>
</evidence>
<proteinExistence type="predicted"/>
<dbReference type="AlphaFoldDB" id="A0A0V1BIB0"/>
<keyword evidence="2" id="KW-1185">Reference proteome</keyword>